<name>A0A6T1W8N6_9EUGL</name>
<gene>
    <name evidence="1" type="ORF">EGYM00163_LOCUS12173</name>
    <name evidence="2" type="ORF">EGYM00163_LOCUS12174</name>
</gene>
<dbReference type="EMBL" id="HBJA01035971">
    <property type="protein sequence ID" value="CAE0801053.1"/>
    <property type="molecule type" value="Transcribed_RNA"/>
</dbReference>
<reference evidence="1" key="1">
    <citation type="submission" date="2021-01" db="EMBL/GenBank/DDBJ databases">
        <authorList>
            <person name="Corre E."/>
            <person name="Pelletier E."/>
            <person name="Niang G."/>
            <person name="Scheremetjew M."/>
            <person name="Finn R."/>
            <person name="Kale V."/>
            <person name="Holt S."/>
            <person name="Cochrane G."/>
            <person name="Meng A."/>
            <person name="Brown T."/>
            <person name="Cohen L."/>
        </authorList>
    </citation>
    <scope>NUCLEOTIDE SEQUENCE</scope>
    <source>
        <strain evidence="1">CCMP1594</strain>
    </source>
</reference>
<protein>
    <submittedName>
        <fullName evidence="1">Uncharacterized protein</fullName>
    </submittedName>
</protein>
<sequence>MSVGLQRTPLSTTFSKPASHLSLDACCCIPRTPLQFHCLCPPDLYLALLQRTMLPPWFMHQLVHRDSWKFVSVPFTFSGTATRAFSGVSGGGLACLLERDLCRGLQCVDSGWRSPGFRWHFTDSDWGATDSSCRPLNASRPPATLSPAFLTPSHQGLPHASAQCCAHLFGGTG</sequence>
<dbReference type="EMBL" id="HBJA01035970">
    <property type="protein sequence ID" value="CAE0801052.1"/>
    <property type="molecule type" value="Transcribed_RNA"/>
</dbReference>
<evidence type="ECO:0000313" key="1">
    <source>
        <dbReference type="EMBL" id="CAE0801052.1"/>
    </source>
</evidence>
<evidence type="ECO:0000313" key="2">
    <source>
        <dbReference type="EMBL" id="CAE0801053.1"/>
    </source>
</evidence>
<accession>A0A6T1W8N6</accession>
<organism evidence="1">
    <name type="scientific">Eutreptiella gymnastica</name>
    <dbReference type="NCBI Taxonomy" id="73025"/>
    <lineage>
        <taxon>Eukaryota</taxon>
        <taxon>Discoba</taxon>
        <taxon>Euglenozoa</taxon>
        <taxon>Euglenida</taxon>
        <taxon>Spirocuta</taxon>
        <taxon>Euglenophyceae</taxon>
        <taxon>Eutreptiales</taxon>
        <taxon>Eutreptiaceae</taxon>
        <taxon>Eutreptiella</taxon>
    </lineage>
</organism>
<dbReference type="AlphaFoldDB" id="A0A6T1W8N6"/>
<proteinExistence type="predicted"/>